<dbReference type="InterPro" id="IPR050723">
    <property type="entry name" value="CFA/CMAS"/>
</dbReference>
<dbReference type="Gene3D" id="3.40.50.150">
    <property type="entry name" value="Vaccinia Virus protein VP39"/>
    <property type="match status" value="1"/>
</dbReference>
<dbReference type="PANTHER" id="PTHR43667">
    <property type="entry name" value="CYCLOPROPANE-FATTY-ACYL-PHOSPHOLIPID SYNTHASE"/>
    <property type="match status" value="1"/>
</dbReference>
<keyword evidence="4" id="KW-0949">S-adenosyl-L-methionine</keyword>
<gene>
    <name evidence="6" type="ORF">ACFFIT_08200</name>
</gene>
<dbReference type="InterPro" id="IPR003333">
    <property type="entry name" value="CMAS"/>
</dbReference>
<dbReference type="GO" id="GO:0008168">
    <property type="term" value="F:methyltransferase activity"/>
    <property type="evidence" value="ECO:0007669"/>
    <property type="project" value="UniProtKB-KW"/>
</dbReference>
<dbReference type="PIRSF" id="PIRSF003085">
    <property type="entry name" value="CMAS"/>
    <property type="match status" value="1"/>
</dbReference>
<dbReference type="GO" id="GO:0032259">
    <property type="term" value="P:methylation"/>
    <property type="evidence" value="ECO:0007669"/>
    <property type="project" value="UniProtKB-KW"/>
</dbReference>
<dbReference type="SUPFAM" id="SSF53335">
    <property type="entry name" value="S-adenosyl-L-methionine-dependent methyltransferases"/>
    <property type="match status" value="1"/>
</dbReference>
<dbReference type="RefSeq" id="WP_385877173.1">
    <property type="nucleotide sequence ID" value="NZ_JBHLXE010000090.1"/>
</dbReference>
<sequence length="399" mass="45556">MISQTLKTKSTDVFLNALSCLNTGTLKLTLPNGKIYEFEGQNNGPHGQIEIHDFSVISHLALKGDIAFAEDYRDGKWDSPDIASLIECAILNYDALSRYISGSWLQRFLSQIYYLFKKNTKKGSRKNIHAHYDLGNEFYKLWLDKTMTYSSALYLNDTEDLSSAQNNKYDRILHRVADAGENVLEIGCGWGGFAERLASSTAKETSNLRLKGLTISPSQLAFAQHRLKPFEQRVDLVLEDYRDVKGKFDSIVSIEMFEAVGEEYWKTYFDRVKSLLTQKGKAVIQTITIDDPFFEDYRKSGDAIRSFIFPGGMLPSPSRFEQVANDSGLSVTDKFFFGQDYATTLLVWLKNFDEQKEIILSQGFDTPFIRLWRFYLAYCAGAFRAQRINVMQVELKPNS</sequence>
<accession>A0ABV6CFN5</accession>
<protein>
    <submittedName>
        <fullName evidence="6">Class I SAM-dependent methyltransferase</fullName>
        <ecNumber evidence="6">2.1.1.-</ecNumber>
    </submittedName>
</protein>
<dbReference type="InterPro" id="IPR029063">
    <property type="entry name" value="SAM-dependent_MTases_sf"/>
</dbReference>
<name>A0ABV6CFN5_9GAMM</name>
<organism evidence="6 7">
    <name type="scientific">Thorsellia kenyensis</name>
    <dbReference type="NCBI Taxonomy" id="1549888"/>
    <lineage>
        <taxon>Bacteria</taxon>
        <taxon>Pseudomonadati</taxon>
        <taxon>Pseudomonadota</taxon>
        <taxon>Gammaproteobacteria</taxon>
        <taxon>Enterobacterales</taxon>
        <taxon>Thorselliaceae</taxon>
        <taxon>Thorsellia</taxon>
    </lineage>
</organism>
<evidence type="ECO:0000256" key="4">
    <source>
        <dbReference type="ARBA" id="ARBA00022691"/>
    </source>
</evidence>
<evidence type="ECO:0000256" key="1">
    <source>
        <dbReference type="ARBA" id="ARBA00010815"/>
    </source>
</evidence>
<dbReference type="Proteomes" id="UP001589758">
    <property type="component" value="Unassembled WGS sequence"/>
</dbReference>
<evidence type="ECO:0000256" key="3">
    <source>
        <dbReference type="ARBA" id="ARBA00022679"/>
    </source>
</evidence>
<evidence type="ECO:0000313" key="7">
    <source>
        <dbReference type="Proteomes" id="UP001589758"/>
    </source>
</evidence>
<keyword evidence="7" id="KW-1185">Reference proteome</keyword>
<keyword evidence="3 6" id="KW-0808">Transferase</keyword>
<dbReference type="Pfam" id="PF02353">
    <property type="entry name" value="CMAS"/>
    <property type="match status" value="1"/>
</dbReference>
<keyword evidence="2 6" id="KW-0489">Methyltransferase</keyword>
<dbReference type="EC" id="2.1.1.-" evidence="6"/>
<evidence type="ECO:0000256" key="5">
    <source>
        <dbReference type="ARBA" id="ARBA00023098"/>
    </source>
</evidence>
<keyword evidence="5" id="KW-0443">Lipid metabolism</keyword>
<dbReference type="CDD" id="cd02440">
    <property type="entry name" value="AdoMet_MTases"/>
    <property type="match status" value="1"/>
</dbReference>
<comment type="similarity">
    <text evidence="1">Belongs to the CFA/CMAS family.</text>
</comment>
<dbReference type="EMBL" id="JBHLXE010000090">
    <property type="protein sequence ID" value="MFC0180058.1"/>
    <property type="molecule type" value="Genomic_DNA"/>
</dbReference>
<comment type="caution">
    <text evidence="6">The sequence shown here is derived from an EMBL/GenBank/DDBJ whole genome shotgun (WGS) entry which is preliminary data.</text>
</comment>
<dbReference type="PANTHER" id="PTHR43667:SF2">
    <property type="entry name" value="FATTY ACID C-METHYL TRANSFERASE"/>
    <property type="match status" value="1"/>
</dbReference>
<reference evidence="6 7" key="1">
    <citation type="submission" date="2024-09" db="EMBL/GenBank/DDBJ databases">
        <authorList>
            <person name="Sun Q."/>
            <person name="Mori K."/>
        </authorList>
    </citation>
    <scope>NUCLEOTIDE SEQUENCE [LARGE SCALE GENOMIC DNA]</scope>
    <source>
        <strain evidence="6 7">CCM 8545</strain>
    </source>
</reference>
<evidence type="ECO:0000256" key="2">
    <source>
        <dbReference type="ARBA" id="ARBA00022603"/>
    </source>
</evidence>
<evidence type="ECO:0000313" key="6">
    <source>
        <dbReference type="EMBL" id="MFC0180058.1"/>
    </source>
</evidence>
<proteinExistence type="inferred from homology"/>